<dbReference type="Gene3D" id="2.30.30.40">
    <property type="entry name" value="SH3 Domains"/>
    <property type="match status" value="1"/>
</dbReference>
<organism evidence="1 2">
    <name type="scientific">Candidatus Shapirobacteria bacterium GW2011_GWE1_38_92</name>
    <dbReference type="NCBI Taxonomy" id="1618489"/>
    <lineage>
        <taxon>Bacteria</taxon>
        <taxon>Candidatus Shapironibacteriota</taxon>
    </lineage>
</organism>
<dbReference type="AlphaFoldDB" id="A0A0G0LTK8"/>
<dbReference type="Proteomes" id="UP000033841">
    <property type="component" value="Unassembled WGS sequence"/>
</dbReference>
<sequence length="114" mass="12958">LNANSQTEIILRELINLRKDMASSLNNPNTSANSNGSPTPTLSSSLLGGMVKINSPQWQKIDVYEKPLASSKIINNIFYDTIYFYRLKQDGWYQLDLDGNQLGWVQSQFLKEFP</sequence>
<protein>
    <recommendedName>
        <fullName evidence="3">SH3b domain-containing protein</fullName>
    </recommendedName>
</protein>
<proteinExistence type="predicted"/>
<gene>
    <name evidence="1" type="ORF">UT14_C0015G0001</name>
</gene>
<evidence type="ECO:0000313" key="1">
    <source>
        <dbReference type="EMBL" id="KKQ91315.1"/>
    </source>
</evidence>
<accession>A0A0G0LTK8</accession>
<name>A0A0G0LTK8_9BACT</name>
<comment type="caution">
    <text evidence="1">The sequence shown here is derived from an EMBL/GenBank/DDBJ whole genome shotgun (WGS) entry which is preliminary data.</text>
</comment>
<evidence type="ECO:0008006" key="3">
    <source>
        <dbReference type="Google" id="ProtNLM"/>
    </source>
</evidence>
<evidence type="ECO:0000313" key="2">
    <source>
        <dbReference type="Proteomes" id="UP000033841"/>
    </source>
</evidence>
<dbReference type="EMBL" id="LBVR01000015">
    <property type="protein sequence ID" value="KKQ91315.1"/>
    <property type="molecule type" value="Genomic_DNA"/>
</dbReference>
<feature type="non-terminal residue" evidence="1">
    <location>
        <position position="1"/>
    </location>
</feature>
<reference evidence="1 2" key="1">
    <citation type="journal article" date="2015" name="Nature">
        <title>rRNA introns, odd ribosomes, and small enigmatic genomes across a large radiation of phyla.</title>
        <authorList>
            <person name="Brown C.T."/>
            <person name="Hug L.A."/>
            <person name="Thomas B.C."/>
            <person name="Sharon I."/>
            <person name="Castelle C.J."/>
            <person name="Singh A."/>
            <person name="Wilkins M.J."/>
            <person name="Williams K.H."/>
            <person name="Banfield J.F."/>
        </authorList>
    </citation>
    <scope>NUCLEOTIDE SEQUENCE [LARGE SCALE GENOMIC DNA]</scope>
</reference>